<name>A0ABT4RD41_9ACTN</name>
<evidence type="ECO:0000313" key="3">
    <source>
        <dbReference type="Proteomes" id="UP001147700"/>
    </source>
</evidence>
<dbReference type="EMBL" id="JAPCID010000003">
    <property type="protein sequence ID" value="MDA0136443.1"/>
    <property type="molecule type" value="Genomic_DNA"/>
</dbReference>
<dbReference type="InterPro" id="IPR029058">
    <property type="entry name" value="AB_hydrolase_fold"/>
</dbReference>
<dbReference type="InterPro" id="IPR020802">
    <property type="entry name" value="TesA-like"/>
</dbReference>
<dbReference type="Gene3D" id="3.40.50.1820">
    <property type="entry name" value="alpha/beta hydrolase"/>
    <property type="match status" value="1"/>
</dbReference>
<protein>
    <recommendedName>
        <fullName evidence="1">Thioesterase TesA-like domain-containing protein</fullName>
    </recommendedName>
</protein>
<accession>A0ABT4RD41</accession>
<dbReference type="SMART" id="SM00824">
    <property type="entry name" value="PKS_TE"/>
    <property type="match status" value="1"/>
</dbReference>
<gene>
    <name evidence="2" type="ORF">OJ962_02970</name>
</gene>
<proteinExistence type="predicted"/>
<organism evidence="2 3">
    <name type="scientific">Solirubrobacter deserti</name>
    <dbReference type="NCBI Taxonomy" id="2282478"/>
    <lineage>
        <taxon>Bacteria</taxon>
        <taxon>Bacillati</taxon>
        <taxon>Actinomycetota</taxon>
        <taxon>Thermoleophilia</taxon>
        <taxon>Solirubrobacterales</taxon>
        <taxon>Solirubrobacteraceae</taxon>
        <taxon>Solirubrobacter</taxon>
    </lineage>
</organism>
<dbReference type="RefSeq" id="WP_202955407.1">
    <property type="nucleotide sequence ID" value="NZ_JAPCID010000003.1"/>
</dbReference>
<comment type="caution">
    <text evidence="2">The sequence shown here is derived from an EMBL/GenBank/DDBJ whole genome shotgun (WGS) entry which is preliminary data.</text>
</comment>
<evidence type="ECO:0000259" key="1">
    <source>
        <dbReference type="SMART" id="SM00824"/>
    </source>
</evidence>
<dbReference type="SUPFAM" id="SSF53474">
    <property type="entry name" value="alpha/beta-Hydrolases"/>
    <property type="match status" value="1"/>
</dbReference>
<keyword evidence="3" id="KW-1185">Reference proteome</keyword>
<feature type="domain" description="Thioesterase TesA-like" evidence="1">
    <location>
        <begin position="12"/>
        <end position="230"/>
    </location>
</feature>
<evidence type="ECO:0000313" key="2">
    <source>
        <dbReference type="EMBL" id="MDA0136443.1"/>
    </source>
</evidence>
<sequence length="237" mass="26046">MTELCVIHPGELSPLSWPRIVRHLPAGTRLRVLELEALNGYWEHDPNATVNGLADRLRLTLDPRTERVLMGWGVGGVIAEALAARLTVAPRRTVLLDTLAPRLARRPTDAALRRSYALLVCARRGRPHAIPTDALDPMVARLSELGFGSQEALRKGFFQHQRARQFDQRLISGHHPAGVPLTVVQPTGSLHADLGWELTNPVETLTVGGDHYTMLTEHAVPLALALSRWLTPPLAVA</sequence>
<dbReference type="Proteomes" id="UP001147700">
    <property type="component" value="Unassembled WGS sequence"/>
</dbReference>
<reference evidence="2" key="1">
    <citation type="submission" date="2022-10" db="EMBL/GenBank/DDBJ databases">
        <title>The WGS of Solirubrobacter sp. CPCC 204708.</title>
        <authorList>
            <person name="Jiang Z."/>
        </authorList>
    </citation>
    <scope>NUCLEOTIDE SEQUENCE</scope>
    <source>
        <strain evidence="2">CPCC 204708</strain>
    </source>
</reference>